<keyword evidence="1" id="KW-0812">Transmembrane</keyword>
<dbReference type="EMBL" id="JADWDC010000038">
    <property type="protein sequence ID" value="MCC0178251.1"/>
    <property type="molecule type" value="Genomic_DNA"/>
</dbReference>
<gene>
    <name evidence="2" type="primary">bamD</name>
    <name evidence="2" type="ORF">I4641_14820</name>
</gene>
<feature type="transmembrane region" description="Helical" evidence="1">
    <location>
        <begin position="151"/>
        <end position="169"/>
    </location>
</feature>
<sequence>MTTDNLEKFQQKFQAGQTALERGNYRLSIEYLEAARELIPLNSRRGGEVQIWLLSAYQAADKIPEAIALCQELILHPNTQTREQAQRILYIIKAPKLERPKEWMSEIPDLRDAEPGLSRYVAAKKQTPKSSVELPKIDLERPPSDSQDNQFIWFALFLIATITASLLWLGKV</sequence>
<comment type="caution">
    <text evidence="2">The sequence shown here is derived from an EMBL/GenBank/DDBJ whole genome shotgun (WGS) entry which is preliminary data.</text>
</comment>
<organism evidence="2 3">
    <name type="scientific">Waterburya agarophytonicola KI4</name>
    <dbReference type="NCBI Taxonomy" id="2874699"/>
    <lineage>
        <taxon>Bacteria</taxon>
        <taxon>Bacillati</taxon>
        <taxon>Cyanobacteriota</taxon>
        <taxon>Cyanophyceae</taxon>
        <taxon>Pleurocapsales</taxon>
        <taxon>Hyellaceae</taxon>
        <taxon>Waterburya</taxon>
        <taxon>Waterburya agarophytonicola</taxon>
    </lineage>
</organism>
<evidence type="ECO:0000256" key="1">
    <source>
        <dbReference type="SAM" id="Phobius"/>
    </source>
</evidence>
<dbReference type="Proteomes" id="UP000729733">
    <property type="component" value="Unassembled WGS sequence"/>
</dbReference>
<proteinExistence type="predicted"/>
<reference evidence="2" key="1">
    <citation type="journal article" date="2021" name="Antonie Van Leeuwenhoek">
        <title>Draft genome and description of Waterburya agarophytonicola gen. nov. sp. nov. (Pleurocapsales, Cyanobacteria): a seaweed symbiont.</title>
        <authorList>
            <person name="Bonthond G."/>
            <person name="Shalygin S."/>
            <person name="Bayer T."/>
            <person name="Weinberger F."/>
        </authorList>
    </citation>
    <scope>NUCLEOTIDE SEQUENCE</scope>
    <source>
        <strain evidence="2">KI4</strain>
    </source>
</reference>
<keyword evidence="1" id="KW-1133">Transmembrane helix</keyword>
<dbReference type="PANTHER" id="PTHR36761:SF2">
    <property type="entry name" value="ORF03 PROTEIN"/>
    <property type="match status" value="1"/>
</dbReference>
<dbReference type="PANTHER" id="PTHR36761">
    <property type="entry name" value="ORF03 PROTEIN"/>
    <property type="match status" value="1"/>
</dbReference>
<accession>A0A964BSY4</accession>
<name>A0A964BSY4_9CYAN</name>
<protein>
    <submittedName>
        <fullName evidence="2">Outer membrane protein assembly factor BamD</fullName>
    </submittedName>
</protein>
<dbReference type="Gene3D" id="1.25.40.10">
    <property type="entry name" value="Tetratricopeptide repeat domain"/>
    <property type="match status" value="1"/>
</dbReference>
<keyword evidence="1" id="KW-0472">Membrane</keyword>
<dbReference type="InterPro" id="IPR011990">
    <property type="entry name" value="TPR-like_helical_dom_sf"/>
</dbReference>
<dbReference type="RefSeq" id="WP_229641318.1">
    <property type="nucleotide sequence ID" value="NZ_JADWDC010000038.1"/>
</dbReference>
<evidence type="ECO:0000313" key="3">
    <source>
        <dbReference type="Proteomes" id="UP000729733"/>
    </source>
</evidence>
<evidence type="ECO:0000313" key="2">
    <source>
        <dbReference type="EMBL" id="MCC0178251.1"/>
    </source>
</evidence>
<keyword evidence="3" id="KW-1185">Reference proteome</keyword>
<dbReference type="SUPFAM" id="SSF48452">
    <property type="entry name" value="TPR-like"/>
    <property type="match status" value="1"/>
</dbReference>
<dbReference type="AlphaFoldDB" id="A0A964BSY4"/>